<evidence type="ECO:0000313" key="2">
    <source>
        <dbReference type="Proteomes" id="UP000766609"/>
    </source>
</evidence>
<dbReference type="Proteomes" id="UP000766609">
    <property type="component" value="Unassembled WGS sequence"/>
</dbReference>
<protein>
    <submittedName>
        <fullName evidence="1">Class I SAM-dependent methyltransferase</fullName>
        <ecNumber evidence="1">2.1.1.-</ecNumber>
    </submittedName>
</protein>
<keyword evidence="1" id="KW-0489">Methyltransferase</keyword>
<dbReference type="RefSeq" id="WP_222583669.1">
    <property type="nucleotide sequence ID" value="NZ_JAHVHP010000001.1"/>
</dbReference>
<dbReference type="GO" id="GO:0032259">
    <property type="term" value="P:methylation"/>
    <property type="evidence" value="ECO:0007669"/>
    <property type="project" value="UniProtKB-KW"/>
</dbReference>
<reference evidence="1 2" key="1">
    <citation type="submission" date="2021-06" db="EMBL/GenBank/DDBJ databases">
        <title>44 bacteria genomes isolated from Dapeng, Shenzhen.</title>
        <authorList>
            <person name="Zheng W."/>
            <person name="Yu S."/>
            <person name="Huang Y."/>
        </authorList>
    </citation>
    <scope>NUCLEOTIDE SEQUENCE [LARGE SCALE GENOMIC DNA]</scope>
    <source>
        <strain evidence="1 2">DP5N14-6</strain>
    </source>
</reference>
<dbReference type="InterPro" id="IPR029063">
    <property type="entry name" value="SAM-dependent_MTases_sf"/>
</dbReference>
<dbReference type="Pfam" id="PF13578">
    <property type="entry name" value="Methyltransf_24"/>
    <property type="match status" value="1"/>
</dbReference>
<keyword evidence="2" id="KW-1185">Reference proteome</keyword>
<accession>A0ABS7N3G2</accession>
<dbReference type="EMBL" id="JAHVHP010000001">
    <property type="protein sequence ID" value="MBY5950844.1"/>
    <property type="molecule type" value="Genomic_DNA"/>
</dbReference>
<comment type="caution">
    <text evidence="1">The sequence shown here is derived from an EMBL/GenBank/DDBJ whole genome shotgun (WGS) entry which is preliminary data.</text>
</comment>
<dbReference type="SUPFAM" id="SSF53335">
    <property type="entry name" value="S-adenosyl-L-methionine-dependent methyltransferases"/>
    <property type="match status" value="1"/>
</dbReference>
<name>A0ABS7N3G2_9BACT</name>
<dbReference type="Gene3D" id="3.40.50.150">
    <property type="entry name" value="Vaccinia Virus protein VP39"/>
    <property type="match status" value="1"/>
</dbReference>
<sequence>MNWVKSSVIHYLYSKISSEPIDFEIKEVSNDDLRILKASPGGWSIDMKVTGALIQLIRSRKISRVVEVGAGYSTIVFHYSLSRENLNYEIVSIEENKDWFSVPKEVESLIDSQKVNFRLGKLRFVFGFFGIHASYKLTKDHLTGKGVSLVFIDGPQYYFGREGGLDHIYSLLEVGCLIVLDDAERYTEKCVIFKWLKVYKGLELIYLNDSFGDKGLAVLKVIQPLKQRFSIAAFSLGMLQGIKRLANFRQIKEKQNLLNN</sequence>
<keyword evidence="1" id="KW-0808">Transferase</keyword>
<dbReference type="GO" id="GO:0008168">
    <property type="term" value="F:methyltransferase activity"/>
    <property type="evidence" value="ECO:0007669"/>
    <property type="project" value="UniProtKB-KW"/>
</dbReference>
<organism evidence="1 2">
    <name type="scientific">Algoriphagus marincola</name>
    <dbReference type="NCBI Taxonomy" id="264027"/>
    <lineage>
        <taxon>Bacteria</taxon>
        <taxon>Pseudomonadati</taxon>
        <taxon>Bacteroidota</taxon>
        <taxon>Cytophagia</taxon>
        <taxon>Cytophagales</taxon>
        <taxon>Cyclobacteriaceae</taxon>
        <taxon>Algoriphagus</taxon>
    </lineage>
</organism>
<dbReference type="EC" id="2.1.1.-" evidence="1"/>
<gene>
    <name evidence="1" type="ORF">KUV23_07660</name>
</gene>
<proteinExistence type="predicted"/>
<evidence type="ECO:0000313" key="1">
    <source>
        <dbReference type="EMBL" id="MBY5950844.1"/>
    </source>
</evidence>